<dbReference type="EMBL" id="CAJFDH010000003">
    <property type="protein sequence ID" value="CAD5217205.1"/>
    <property type="molecule type" value="Genomic_DNA"/>
</dbReference>
<keyword evidence="1" id="KW-0406">Ion transport</keyword>
<keyword evidence="1" id="KW-0813">Transport</keyword>
<comment type="subcellular location">
    <subcellularLocation>
        <location evidence="1">Mitochondrion inner membrane</location>
        <topology evidence="1">Single-pass membrane protein</topology>
    </subcellularLocation>
</comment>
<comment type="subunit">
    <text evidence="1">Component of the uniplex complex. Interacts (via the transmembrane region) with MCU (via the first transmembrane region); the interaction is direct.</text>
</comment>
<keyword evidence="3" id="KW-1185">Reference proteome</keyword>
<dbReference type="GO" id="GO:0051560">
    <property type="term" value="P:mitochondrial calcium ion homeostasis"/>
    <property type="evidence" value="ECO:0007669"/>
    <property type="project" value="UniProtKB-UniRule"/>
</dbReference>
<keyword evidence="1" id="KW-0999">Mitochondrion inner membrane</keyword>
<dbReference type="OrthoDB" id="10039145at2759"/>
<dbReference type="Proteomes" id="UP000614601">
    <property type="component" value="Unassembled WGS sequence"/>
</dbReference>
<evidence type="ECO:0000313" key="2">
    <source>
        <dbReference type="EMBL" id="CAD5217205.1"/>
    </source>
</evidence>
<keyword evidence="1" id="KW-0496">Mitochondrion</keyword>
<evidence type="ECO:0000313" key="3">
    <source>
        <dbReference type="Proteomes" id="UP000614601"/>
    </source>
</evidence>
<evidence type="ECO:0000256" key="1">
    <source>
        <dbReference type="RuleBase" id="RU369077"/>
    </source>
</evidence>
<dbReference type="AlphaFoldDB" id="A0A811KNJ4"/>
<dbReference type="GO" id="GO:1990246">
    <property type="term" value="C:uniplex complex"/>
    <property type="evidence" value="ECO:0007669"/>
    <property type="project" value="UniProtKB-UniRule"/>
</dbReference>
<keyword evidence="1" id="KW-0809">Transit peptide</keyword>
<dbReference type="EMBL" id="CAJFCW020000003">
    <property type="protein sequence ID" value="CAG9107319.1"/>
    <property type="molecule type" value="Genomic_DNA"/>
</dbReference>
<accession>A0A811KNJ4</accession>
<gene>
    <name evidence="2" type="ORF">BOKJ2_LOCUS6971</name>
</gene>
<dbReference type="Proteomes" id="UP000783686">
    <property type="component" value="Unassembled WGS sequence"/>
</dbReference>
<dbReference type="InterPro" id="IPR018782">
    <property type="entry name" value="MCU_reg"/>
</dbReference>
<organism evidence="2 3">
    <name type="scientific">Bursaphelenchus okinawaensis</name>
    <dbReference type="NCBI Taxonomy" id="465554"/>
    <lineage>
        <taxon>Eukaryota</taxon>
        <taxon>Metazoa</taxon>
        <taxon>Ecdysozoa</taxon>
        <taxon>Nematoda</taxon>
        <taxon>Chromadorea</taxon>
        <taxon>Rhabditida</taxon>
        <taxon>Tylenchina</taxon>
        <taxon>Tylenchomorpha</taxon>
        <taxon>Aphelenchoidea</taxon>
        <taxon>Aphelenchoididae</taxon>
        <taxon>Bursaphelenchus</taxon>
    </lineage>
</organism>
<proteinExistence type="inferred from homology"/>
<keyword evidence="1" id="KW-0109">Calcium transport</keyword>
<name>A0A811KNJ4_9BILA</name>
<reference evidence="2" key="1">
    <citation type="submission" date="2020-09" db="EMBL/GenBank/DDBJ databases">
        <authorList>
            <person name="Kikuchi T."/>
        </authorList>
    </citation>
    <scope>NUCLEOTIDE SEQUENCE</scope>
    <source>
        <strain evidence="2">SH1</strain>
    </source>
</reference>
<dbReference type="Pfam" id="PF10161">
    <property type="entry name" value="DDDD"/>
    <property type="match status" value="1"/>
</dbReference>
<comment type="function">
    <text evidence="1">Essential regulatory subunit of the mitochondrial calcium uniporter complex (uniplex), a complex that mediates calcium uptake into mitochondria.</text>
</comment>
<protein>
    <recommendedName>
        <fullName evidence="1">Essential MCU regulator, mitochondrial</fullName>
    </recommendedName>
    <alternativeName>
        <fullName evidence="1">Single-pass membrane protein with aspartate-rich tail 1, mitochondrial</fullName>
    </alternativeName>
</protein>
<keyword evidence="1" id="KW-0472">Membrane</keyword>
<keyword evidence="1" id="KW-0106">Calcium</keyword>
<sequence>MILRRLLTSGITTSRRCISTKIDPKQLIHAQDPYRLPLGHAKLALATLGSLYIGGKIAQLGVYLLDEYEIFVHNDEDDDD</sequence>
<dbReference type="GO" id="GO:0036444">
    <property type="term" value="P:calcium import into the mitochondrion"/>
    <property type="evidence" value="ECO:0007669"/>
    <property type="project" value="UniProtKB-UniRule"/>
</dbReference>
<comment type="similarity">
    <text evidence="1">Belongs to the SMDT1/EMRE family.</text>
</comment>
<comment type="caution">
    <text evidence="2">The sequence shown here is derived from an EMBL/GenBank/DDBJ whole genome shotgun (WGS) entry which is preliminary data.</text>
</comment>